<keyword evidence="5" id="KW-0949">S-adenosyl-L-methionine</keyword>
<gene>
    <name evidence="11" type="ORF">B0A55_11736</name>
</gene>
<dbReference type="PROSITE" id="PS50280">
    <property type="entry name" value="SET"/>
    <property type="match status" value="1"/>
</dbReference>
<dbReference type="GO" id="GO:0008270">
    <property type="term" value="F:zinc ion binding"/>
    <property type="evidence" value="ECO:0007669"/>
    <property type="project" value="InterPro"/>
</dbReference>
<dbReference type="GO" id="GO:0005694">
    <property type="term" value="C:chromosome"/>
    <property type="evidence" value="ECO:0007669"/>
    <property type="project" value="UniProtKB-SubCell"/>
</dbReference>
<proteinExistence type="predicted"/>
<dbReference type="OrthoDB" id="308383at2759"/>
<dbReference type="STRING" id="329884.A0A4U0WPA7"/>
<evidence type="ECO:0000313" key="12">
    <source>
        <dbReference type="Proteomes" id="UP000309340"/>
    </source>
</evidence>
<evidence type="ECO:0000256" key="7">
    <source>
        <dbReference type="ARBA" id="ARBA00022833"/>
    </source>
</evidence>
<keyword evidence="6" id="KW-0479">Metal-binding</keyword>
<name>A0A4U0WPA7_9PEZI</name>
<dbReference type="Pfam" id="PF00856">
    <property type="entry name" value="SET"/>
    <property type="match status" value="1"/>
</dbReference>
<dbReference type="GO" id="GO:0005634">
    <property type="term" value="C:nucleus"/>
    <property type="evidence" value="ECO:0007669"/>
    <property type="project" value="InterPro"/>
</dbReference>
<dbReference type="InterPro" id="IPR046341">
    <property type="entry name" value="SET_dom_sf"/>
</dbReference>
<keyword evidence="3" id="KW-0489">Methyltransferase</keyword>
<dbReference type="InterPro" id="IPR001214">
    <property type="entry name" value="SET_dom"/>
</dbReference>
<feature type="region of interest" description="Disordered" evidence="8">
    <location>
        <begin position="100"/>
        <end position="131"/>
    </location>
</feature>
<evidence type="ECO:0000256" key="2">
    <source>
        <dbReference type="ARBA" id="ARBA00022454"/>
    </source>
</evidence>
<evidence type="ECO:0000256" key="1">
    <source>
        <dbReference type="ARBA" id="ARBA00004286"/>
    </source>
</evidence>
<dbReference type="InterPro" id="IPR003616">
    <property type="entry name" value="Post-SET_dom"/>
</dbReference>
<dbReference type="InterPro" id="IPR007728">
    <property type="entry name" value="Pre-SET_dom"/>
</dbReference>
<feature type="domain" description="Post-SET" evidence="10">
    <location>
        <begin position="541"/>
        <end position="557"/>
    </location>
</feature>
<evidence type="ECO:0000259" key="10">
    <source>
        <dbReference type="PROSITE" id="PS50868"/>
    </source>
</evidence>
<dbReference type="Proteomes" id="UP000309340">
    <property type="component" value="Unassembled WGS sequence"/>
</dbReference>
<dbReference type="SUPFAM" id="SSF82199">
    <property type="entry name" value="SET domain"/>
    <property type="match status" value="1"/>
</dbReference>
<dbReference type="PROSITE" id="PS50868">
    <property type="entry name" value="POST_SET"/>
    <property type="match status" value="1"/>
</dbReference>
<evidence type="ECO:0000256" key="6">
    <source>
        <dbReference type="ARBA" id="ARBA00022723"/>
    </source>
</evidence>
<keyword evidence="12" id="KW-1185">Reference proteome</keyword>
<accession>A0A4U0WPA7</accession>
<dbReference type="CDD" id="cd00024">
    <property type="entry name" value="CD_CSD"/>
    <property type="match status" value="1"/>
</dbReference>
<evidence type="ECO:0000256" key="5">
    <source>
        <dbReference type="ARBA" id="ARBA00022691"/>
    </source>
</evidence>
<feature type="compositionally biased region" description="Basic and acidic residues" evidence="8">
    <location>
        <begin position="533"/>
        <end position="544"/>
    </location>
</feature>
<keyword evidence="4" id="KW-0808">Transferase</keyword>
<evidence type="ECO:0008006" key="13">
    <source>
        <dbReference type="Google" id="ProtNLM"/>
    </source>
</evidence>
<feature type="domain" description="SET" evidence="9">
    <location>
        <begin position="382"/>
        <end position="516"/>
    </location>
</feature>
<evidence type="ECO:0000256" key="3">
    <source>
        <dbReference type="ARBA" id="ARBA00022603"/>
    </source>
</evidence>
<dbReference type="Gene3D" id="2.170.270.10">
    <property type="entry name" value="SET domain"/>
    <property type="match status" value="1"/>
</dbReference>
<protein>
    <recommendedName>
        <fullName evidence="13">SET domain-containing protein</fullName>
    </recommendedName>
</protein>
<dbReference type="PANTHER" id="PTHR46223">
    <property type="entry name" value="HISTONE-LYSINE N-METHYLTRANSFERASE SUV39H"/>
    <property type="match status" value="1"/>
</dbReference>
<comment type="caution">
    <text evidence="11">The sequence shown here is derived from an EMBL/GenBank/DDBJ whole genome shotgun (WGS) entry which is preliminary data.</text>
</comment>
<evidence type="ECO:0000256" key="4">
    <source>
        <dbReference type="ARBA" id="ARBA00022679"/>
    </source>
</evidence>
<keyword evidence="2" id="KW-0158">Chromosome</keyword>
<comment type="subcellular location">
    <subcellularLocation>
        <location evidence="1">Chromosome</location>
    </subcellularLocation>
</comment>
<organism evidence="11 12">
    <name type="scientific">Friedmanniomyces simplex</name>
    <dbReference type="NCBI Taxonomy" id="329884"/>
    <lineage>
        <taxon>Eukaryota</taxon>
        <taxon>Fungi</taxon>
        <taxon>Dikarya</taxon>
        <taxon>Ascomycota</taxon>
        <taxon>Pezizomycotina</taxon>
        <taxon>Dothideomycetes</taxon>
        <taxon>Dothideomycetidae</taxon>
        <taxon>Mycosphaerellales</taxon>
        <taxon>Teratosphaeriaceae</taxon>
        <taxon>Friedmanniomyces</taxon>
    </lineage>
</organism>
<keyword evidence="7" id="KW-0862">Zinc</keyword>
<dbReference type="GO" id="GO:0042054">
    <property type="term" value="F:histone methyltransferase activity"/>
    <property type="evidence" value="ECO:0007669"/>
    <property type="project" value="InterPro"/>
</dbReference>
<sequence length="558" mass="62507">MPLVSASSSLSPAPPTSGARTIYKYRVRVSDVSKILCHRHHNGTEEYLVRWNVAEGSATNKRTICSWHCLGELSKCLHHVQEYLETLPKSQPAASRSAPFATIPAVGSGSGSGSRKRKFSRDSDTPVSSSGVLTLRDSGYLSREPSVISIDSSSAASEAAPIQTPTVYNGILQRKEGSIVAKKSRDPAVQLTDARTLPNQAMLSDAARASVTAAEYAIQAAFQAKLQSVKNVEWENHVDNTAPSLNFTFVSDFVLGEGVYRPEADAHVGCETCRPNMGQNIGCEYPRLCACLEYAAVDENRLQPGDQARYVQYQKDQEDDGYLADSHGLPKRFPYQRSKDPQVPSTLMKFYLESRYPIYECNLNCNCGPICKSRVVQKGRRVPLVIFKTANERGWGVYCKEQLVKGEFIDTYIGEVLTNEATGRREMLSAEDRASYLYSLDKFIGDDPDNDLTNETCYVVDGQYMGGPTRFINHSCEPNCRQYTVSYNKHDLRIYDLAFFAVEDIPPRTELTFDYMDKDEEEEEIVRKKRKKDAADPKNHDKRPCNCGARKCRGYLWE</sequence>
<dbReference type="SMART" id="SM00317">
    <property type="entry name" value="SET"/>
    <property type="match status" value="1"/>
</dbReference>
<dbReference type="AlphaFoldDB" id="A0A4U0WPA7"/>
<evidence type="ECO:0000313" key="11">
    <source>
        <dbReference type="EMBL" id="TKA64246.1"/>
    </source>
</evidence>
<dbReference type="GO" id="GO:0032259">
    <property type="term" value="P:methylation"/>
    <property type="evidence" value="ECO:0007669"/>
    <property type="project" value="UniProtKB-KW"/>
</dbReference>
<evidence type="ECO:0000259" key="9">
    <source>
        <dbReference type="PROSITE" id="PS50280"/>
    </source>
</evidence>
<reference evidence="11 12" key="1">
    <citation type="submission" date="2017-03" db="EMBL/GenBank/DDBJ databases">
        <title>Genomes of endolithic fungi from Antarctica.</title>
        <authorList>
            <person name="Coleine C."/>
            <person name="Masonjones S."/>
            <person name="Stajich J.E."/>
        </authorList>
    </citation>
    <scope>NUCLEOTIDE SEQUENCE [LARGE SCALE GENOMIC DNA]</scope>
    <source>
        <strain evidence="11 12">CCFEE 5184</strain>
    </source>
</reference>
<dbReference type="EMBL" id="NAJQ01000853">
    <property type="protein sequence ID" value="TKA64246.1"/>
    <property type="molecule type" value="Genomic_DNA"/>
</dbReference>
<dbReference type="PANTHER" id="PTHR46223:SF3">
    <property type="entry name" value="HISTONE-LYSINE N-METHYLTRANSFERASE SET-23"/>
    <property type="match status" value="1"/>
</dbReference>
<dbReference type="Pfam" id="PF05033">
    <property type="entry name" value="Pre-SET"/>
    <property type="match status" value="1"/>
</dbReference>
<evidence type="ECO:0000256" key="8">
    <source>
        <dbReference type="SAM" id="MobiDB-lite"/>
    </source>
</evidence>
<dbReference type="InterPro" id="IPR050973">
    <property type="entry name" value="H3K9_Histone-Lys_N-MTase"/>
</dbReference>
<feature type="region of interest" description="Disordered" evidence="8">
    <location>
        <begin position="524"/>
        <end position="545"/>
    </location>
</feature>